<comment type="caution">
    <text evidence="3">The sequence shown here is derived from an EMBL/GenBank/DDBJ whole genome shotgun (WGS) entry which is preliminary data.</text>
</comment>
<dbReference type="EMBL" id="JBFXLT010000002">
    <property type="protein sequence ID" value="KAL2822657.1"/>
    <property type="molecule type" value="Genomic_DNA"/>
</dbReference>
<dbReference type="SUPFAM" id="SSF51445">
    <property type="entry name" value="(Trans)glycosidases"/>
    <property type="match status" value="1"/>
</dbReference>
<evidence type="ECO:0000313" key="4">
    <source>
        <dbReference type="Proteomes" id="UP001610334"/>
    </source>
</evidence>
<organism evidence="3 4">
    <name type="scientific">Aspergillus granulosus</name>
    <dbReference type="NCBI Taxonomy" id="176169"/>
    <lineage>
        <taxon>Eukaryota</taxon>
        <taxon>Fungi</taxon>
        <taxon>Dikarya</taxon>
        <taxon>Ascomycota</taxon>
        <taxon>Pezizomycotina</taxon>
        <taxon>Eurotiomycetes</taxon>
        <taxon>Eurotiomycetidae</taxon>
        <taxon>Eurotiales</taxon>
        <taxon>Aspergillaceae</taxon>
        <taxon>Aspergillus</taxon>
        <taxon>Aspergillus subgen. Nidulantes</taxon>
    </lineage>
</organism>
<dbReference type="InterPro" id="IPR053214">
    <property type="entry name" value="LysM12-like"/>
</dbReference>
<protein>
    <submittedName>
        <fullName evidence="3">Uncharacterized protein</fullName>
    </submittedName>
</protein>
<sequence>MNFTKLLKTIGPVLRNVIKEFKISFTAPTSYWYLRHFHLKATAEAVDYINIIAYNLHRIWDSENPIGSQYIISISYNKLHKRWFGSDVIDWLRRLIGTVENFGHSYTKKFVLKLVDKQLTCPNFKAHLNIHAETTVHAELSYRFTIIAKLNTPINFSQSFLYFRTRRKVEAEFVVGREVTYHYNTNKVLLLAADKLAQHSQYQTQVKLKGWDIQAYDHLRRPNLSDCEICGSVEFSDGCRLKVDYVSRCTGASSCLLDVSPQVLGNITIPYGGSSAAPIEVAASGSGSSSSAGVFASVAVTGVF</sequence>
<keyword evidence="1" id="KW-0147">Chitin-binding</keyword>
<dbReference type="InterPro" id="IPR017853">
    <property type="entry name" value="GH"/>
</dbReference>
<keyword evidence="2" id="KW-0843">Virulence</keyword>
<dbReference type="PANTHER" id="PTHR47700:SF2">
    <property type="entry name" value="CHITINASE"/>
    <property type="match status" value="1"/>
</dbReference>
<keyword evidence="4" id="KW-1185">Reference proteome</keyword>
<name>A0ABR4I6Q9_9EURO</name>
<gene>
    <name evidence="3" type="ORF">BJX63DRAFT_427214</name>
</gene>
<evidence type="ECO:0000256" key="2">
    <source>
        <dbReference type="ARBA" id="ARBA00023026"/>
    </source>
</evidence>
<dbReference type="PANTHER" id="PTHR47700">
    <property type="entry name" value="V CHITINASE, PUTATIVE (AFU_ORTHOLOGUE AFUA_6G13720)-RELATED"/>
    <property type="match status" value="1"/>
</dbReference>
<evidence type="ECO:0000313" key="3">
    <source>
        <dbReference type="EMBL" id="KAL2822657.1"/>
    </source>
</evidence>
<dbReference type="Gene3D" id="3.20.20.80">
    <property type="entry name" value="Glycosidases"/>
    <property type="match status" value="1"/>
</dbReference>
<dbReference type="Proteomes" id="UP001610334">
    <property type="component" value="Unassembled WGS sequence"/>
</dbReference>
<reference evidence="3 4" key="1">
    <citation type="submission" date="2024-07" db="EMBL/GenBank/DDBJ databases">
        <title>Section-level genome sequencing and comparative genomics of Aspergillus sections Usti and Cavernicolus.</title>
        <authorList>
            <consortium name="Lawrence Berkeley National Laboratory"/>
            <person name="Nybo J.L."/>
            <person name="Vesth T.C."/>
            <person name="Theobald S."/>
            <person name="Frisvad J.C."/>
            <person name="Larsen T.O."/>
            <person name="Kjaerboelling I."/>
            <person name="Rothschild-Mancinelli K."/>
            <person name="Lyhne E.K."/>
            <person name="Kogle M.E."/>
            <person name="Barry K."/>
            <person name="Clum A."/>
            <person name="Na H."/>
            <person name="Ledsgaard L."/>
            <person name="Lin J."/>
            <person name="Lipzen A."/>
            <person name="Kuo A."/>
            <person name="Riley R."/>
            <person name="Mondo S."/>
            <person name="Labutti K."/>
            <person name="Haridas S."/>
            <person name="Pangalinan J."/>
            <person name="Salamov A.A."/>
            <person name="Simmons B.A."/>
            <person name="Magnuson J.K."/>
            <person name="Chen J."/>
            <person name="Drula E."/>
            <person name="Henrissat B."/>
            <person name="Wiebenga A."/>
            <person name="Lubbers R.J."/>
            <person name="Gomes A.C."/>
            <person name="Makela M.R."/>
            <person name="Stajich J."/>
            <person name="Grigoriev I.V."/>
            <person name="Mortensen U.H."/>
            <person name="De Vries R.P."/>
            <person name="Baker S.E."/>
            <person name="Andersen M.R."/>
        </authorList>
    </citation>
    <scope>NUCLEOTIDE SEQUENCE [LARGE SCALE GENOMIC DNA]</scope>
    <source>
        <strain evidence="3 4">CBS 588.65</strain>
    </source>
</reference>
<evidence type="ECO:0000256" key="1">
    <source>
        <dbReference type="ARBA" id="ARBA00022669"/>
    </source>
</evidence>
<accession>A0ABR4I6Q9</accession>
<proteinExistence type="predicted"/>